<dbReference type="SUPFAM" id="SSF53850">
    <property type="entry name" value="Periplasmic binding protein-like II"/>
    <property type="match status" value="1"/>
</dbReference>
<sequence length="441" mass="47064">MVLTRTLKRTLTAAIAAASVLSLALTGCSSGGGGAGGGGDTVELSFLVGNDEATLAQAEALVDAYAKKNPNVKIKIDSRPGGTEGDNIVKTRLSTGDMADVFLYNSGSLFQAINPKQNLLPLTDESYMDNVDSKFYPVVTAGQDKYGVPWGTTVGGGVLYNIPIYKELGLSVPKSWDEFMANNKKIKDAGKTPVIQTYKDSWTAQLFVLADYYNVQKAVPDFAEKYTKNQAKYATTPAALRGFQVQEELFKAGYWNKDFGSATYDDGVRMVATGEGAHYPMLSSAVALLQTTYTDNVNDVGFFAMPGEDAASNGMTVWFPGALYIPKASKHPKEAKEFLGFVASPDGCAAMSKAGGLTGPYVVKGCELPSDVPPIVTDIQKYFQTEGATSPALEFVSPIKGPALSEITVEVGSGIRSAEEGAKLYDEDVRKQAEQLGLEGW</sequence>
<feature type="signal peptide" evidence="3">
    <location>
        <begin position="1"/>
        <end position="24"/>
    </location>
</feature>
<dbReference type="PANTHER" id="PTHR43649:SF29">
    <property type="entry name" value="OSMOPROTECTIVE COMPOUNDS-BINDING PROTEIN GGTB"/>
    <property type="match status" value="1"/>
</dbReference>
<evidence type="ECO:0000313" key="4">
    <source>
        <dbReference type="EMBL" id="MBM7800636.1"/>
    </source>
</evidence>
<proteinExistence type="inferred from homology"/>
<dbReference type="InterPro" id="IPR006059">
    <property type="entry name" value="SBP"/>
</dbReference>
<evidence type="ECO:0000313" key="5">
    <source>
        <dbReference type="Proteomes" id="UP000704762"/>
    </source>
</evidence>
<feature type="chain" id="PRO_5046463895" evidence="3">
    <location>
        <begin position="25"/>
        <end position="441"/>
    </location>
</feature>
<name>A0ABS2RNP6_9ACTN</name>
<keyword evidence="5" id="KW-1185">Reference proteome</keyword>
<accession>A0ABS2RNP6</accession>
<organism evidence="4 5">
    <name type="scientific">Microlunatus panaciterrae</name>
    <dbReference type="NCBI Taxonomy" id="400768"/>
    <lineage>
        <taxon>Bacteria</taxon>
        <taxon>Bacillati</taxon>
        <taxon>Actinomycetota</taxon>
        <taxon>Actinomycetes</taxon>
        <taxon>Propionibacteriales</taxon>
        <taxon>Propionibacteriaceae</taxon>
        <taxon>Microlunatus</taxon>
    </lineage>
</organism>
<dbReference type="EMBL" id="JAFBCF010000001">
    <property type="protein sequence ID" value="MBM7800636.1"/>
    <property type="molecule type" value="Genomic_DNA"/>
</dbReference>
<evidence type="ECO:0000256" key="1">
    <source>
        <dbReference type="ARBA" id="ARBA00008520"/>
    </source>
</evidence>
<comment type="caution">
    <text evidence="4">The sequence shown here is derived from an EMBL/GenBank/DDBJ whole genome shotgun (WGS) entry which is preliminary data.</text>
</comment>
<keyword evidence="2" id="KW-0813">Transport</keyword>
<dbReference type="Pfam" id="PF01547">
    <property type="entry name" value="SBP_bac_1"/>
    <property type="match status" value="1"/>
</dbReference>
<dbReference type="RefSeq" id="WP_204919991.1">
    <property type="nucleotide sequence ID" value="NZ_BAAAQP010000003.1"/>
</dbReference>
<reference evidence="4 5" key="1">
    <citation type="submission" date="2021-01" db="EMBL/GenBank/DDBJ databases">
        <title>Sequencing the genomes of 1000 actinobacteria strains.</title>
        <authorList>
            <person name="Klenk H.-P."/>
        </authorList>
    </citation>
    <scope>NUCLEOTIDE SEQUENCE [LARGE SCALE GENOMIC DNA]</scope>
    <source>
        <strain evidence="4 5">DSM 18662</strain>
    </source>
</reference>
<dbReference type="PANTHER" id="PTHR43649">
    <property type="entry name" value="ARABINOSE-BINDING PROTEIN-RELATED"/>
    <property type="match status" value="1"/>
</dbReference>
<evidence type="ECO:0000256" key="2">
    <source>
        <dbReference type="ARBA" id="ARBA00022448"/>
    </source>
</evidence>
<keyword evidence="3" id="KW-0732">Signal</keyword>
<evidence type="ECO:0000256" key="3">
    <source>
        <dbReference type="SAM" id="SignalP"/>
    </source>
</evidence>
<dbReference type="Proteomes" id="UP000704762">
    <property type="component" value="Unassembled WGS sequence"/>
</dbReference>
<dbReference type="PROSITE" id="PS51257">
    <property type="entry name" value="PROKAR_LIPOPROTEIN"/>
    <property type="match status" value="1"/>
</dbReference>
<comment type="similarity">
    <text evidence="1">Belongs to the bacterial solute-binding protein 1 family.</text>
</comment>
<gene>
    <name evidence="4" type="ORF">JOE57_003557</name>
</gene>
<dbReference type="Gene3D" id="3.40.190.10">
    <property type="entry name" value="Periplasmic binding protein-like II"/>
    <property type="match status" value="2"/>
</dbReference>
<dbReference type="InterPro" id="IPR050490">
    <property type="entry name" value="Bact_solute-bd_prot1"/>
</dbReference>
<protein>
    <submittedName>
        <fullName evidence="4">Raffinose/stachyose/melibiose transport system substrate-binding protein</fullName>
    </submittedName>
</protein>